<dbReference type="KEGG" id="lao:AOX59_14880"/>
<evidence type="ECO:0000256" key="1">
    <source>
        <dbReference type="SAM" id="Phobius"/>
    </source>
</evidence>
<evidence type="ECO:0000313" key="2">
    <source>
        <dbReference type="EMBL" id="ALX49743.1"/>
    </source>
</evidence>
<proteinExistence type="predicted"/>
<organism evidence="2 3">
    <name type="scientific">Lentibacillus amyloliquefaciens</name>
    <dbReference type="NCBI Taxonomy" id="1472767"/>
    <lineage>
        <taxon>Bacteria</taxon>
        <taxon>Bacillati</taxon>
        <taxon>Bacillota</taxon>
        <taxon>Bacilli</taxon>
        <taxon>Bacillales</taxon>
        <taxon>Bacillaceae</taxon>
        <taxon>Lentibacillus</taxon>
    </lineage>
</organism>
<accession>A0A0U3WIP0</accession>
<feature type="transmembrane region" description="Helical" evidence="1">
    <location>
        <begin position="12"/>
        <end position="29"/>
    </location>
</feature>
<name>A0A0U3WIP0_9BACI</name>
<sequence length="60" mass="6650">MNWAVLKDAKWWSLTATSLLLGVIGIVLAVYNNSYWAYFVIISAIFTLLGSNRGDQLTGL</sequence>
<protein>
    <submittedName>
        <fullName evidence="2">Uncharacterized protein</fullName>
    </submittedName>
</protein>
<keyword evidence="3" id="KW-1185">Reference proteome</keyword>
<dbReference type="RefSeq" id="WP_068446700.1">
    <property type="nucleotide sequence ID" value="NZ_CP013862.1"/>
</dbReference>
<dbReference type="Proteomes" id="UP000050331">
    <property type="component" value="Chromosome"/>
</dbReference>
<keyword evidence="1" id="KW-0472">Membrane</keyword>
<feature type="transmembrane region" description="Helical" evidence="1">
    <location>
        <begin position="35"/>
        <end position="51"/>
    </location>
</feature>
<dbReference type="EMBL" id="CP013862">
    <property type="protein sequence ID" value="ALX49743.1"/>
    <property type="molecule type" value="Genomic_DNA"/>
</dbReference>
<keyword evidence="1" id="KW-1133">Transmembrane helix</keyword>
<gene>
    <name evidence="2" type="ORF">AOX59_14880</name>
</gene>
<dbReference type="OrthoDB" id="2971611at2"/>
<reference evidence="2 3" key="1">
    <citation type="submission" date="2016-01" db="EMBL/GenBank/DDBJ databases">
        <title>Complete genome sequence of strain Lentibacillus amyloliquefaciens LAM0015T isolated from saline sediment.</title>
        <authorList>
            <person name="Wang J.-L."/>
            <person name="He M.-X."/>
        </authorList>
    </citation>
    <scope>NUCLEOTIDE SEQUENCE [LARGE SCALE GENOMIC DNA]</scope>
    <source>
        <strain evidence="2 3">LAM0015</strain>
    </source>
</reference>
<keyword evidence="1" id="KW-0812">Transmembrane</keyword>
<dbReference type="STRING" id="1472767.AOX59_14880"/>
<dbReference type="AlphaFoldDB" id="A0A0U3WIP0"/>
<evidence type="ECO:0000313" key="3">
    <source>
        <dbReference type="Proteomes" id="UP000050331"/>
    </source>
</evidence>